<evidence type="ECO:0000256" key="1">
    <source>
        <dbReference type="SAM" id="MobiDB-lite"/>
    </source>
</evidence>
<dbReference type="SUPFAM" id="SSF56112">
    <property type="entry name" value="Protein kinase-like (PK-like)"/>
    <property type="match status" value="1"/>
</dbReference>
<proteinExistence type="predicted"/>
<comment type="caution">
    <text evidence="3">The sequence shown here is derived from an EMBL/GenBank/DDBJ whole genome shotgun (WGS) entry which is preliminary data.</text>
</comment>
<dbReference type="InterPro" id="IPR011009">
    <property type="entry name" value="Kinase-like_dom_sf"/>
</dbReference>
<name>A0A9N9VXW0_9HYPO</name>
<evidence type="ECO:0000259" key="2">
    <source>
        <dbReference type="Pfam" id="PF01636"/>
    </source>
</evidence>
<dbReference type="Proteomes" id="UP000696573">
    <property type="component" value="Unassembled WGS sequence"/>
</dbReference>
<dbReference type="SUPFAM" id="SSF88697">
    <property type="entry name" value="PUA domain-like"/>
    <property type="match status" value="1"/>
</dbReference>
<feature type="compositionally biased region" description="Polar residues" evidence="1">
    <location>
        <begin position="562"/>
        <end position="572"/>
    </location>
</feature>
<dbReference type="InterPro" id="IPR051678">
    <property type="entry name" value="AGP_Transferase"/>
</dbReference>
<dbReference type="Gene3D" id="3.90.1200.10">
    <property type="match status" value="1"/>
</dbReference>
<dbReference type="PANTHER" id="PTHR21310">
    <property type="entry name" value="AMINOGLYCOSIDE PHOSPHOTRANSFERASE-RELATED-RELATED"/>
    <property type="match status" value="1"/>
</dbReference>
<dbReference type="EMBL" id="CABFNQ020000762">
    <property type="protein sequence ID" value="CAH0040099.1"/>
    <property type="molecule type" value="Genomic_DNA"/>
</dbReference>
<keyword evidence="4" id="KW-1185">Reference proteome</keyword>
<dbReference type="InterPro" id="IPR002575">
    <property type="entry name" value="Aminoglycoside_PTrfase"/>
</dbReference>
<organism evidence="3 4">
    <name type="scientific">Clonostachys rhizophaga</name>
    <dbReference type="NCBI Taxonomy" id="160324"/>
    <lineage>
        <taxon>Eukaryota</taxon>
        <taxon>Fungi</taxon>
        <taxon>Dikarya</taxon>
        <taxon>Ascomycota</taxon>
        <taxon>Pezizomycotina</taxon>
        <taxon>Sordariomycetes</taxon>
        <taxon>Hypocreomycetidae</taxon>
        <taxon>Hypocreales</taxon>
        <taxon>Bionectriaceae</taxon>
        <taxon>Clonostachys</taxon>
    </lineage>
</organism>
<evidence type="ECO:0000313" key="3">
    <source>
        <dbReference type="EMBL" id="CAH0040099.1"/>
    </source>
</evidence>
<accession>A0A9N9VXW0</accession>
<dbReference type="InterPro" id="IPR015947">
    <property type="entry name" value="PUA-like_sf"/>
</dbReference>
<gene>
    <name evidence="3" type="ORF">CRHIZ90672A_00005816</name>
</gene>
<feature type="domain" description="Aminoglycoside phosphotransferase" evidence="2">
    <location>
        <begin position="91"/>
        <end position="284"/>
    </location>
</feature>
<protein>
    <recommendedName>
        <fullName evidence="2">Aminoglycoside phosphotransferase domain-containing protein</fullName>
    </recommendedName>
</protein>
<dbReference type="OrthoDB" id="10003767at2759"/>
<evidence type="ECO:0000313" key="4">
    <source>
        <dbReference type="Proteomes" id="UP000696573"/>
    </source>
</evidence>
<dbReference type="Pfam" id="PF01636">
    <property type="entry name" value="APH"/>
    <property type="match status" value="1"/>
</dbReference>
<reference evidence="3" key="1">
    <citation type="submission" date="2021-10" db="EMBL/GenBank/DDBJ databases">
        <authorList>
            <person name="Piombo E."/>
        </authorList>
    </citation>
    <scope>NUCLEOTIDE SEQUENCE</scope>
</reference>
<dbReference type="AlphaFoldDB" id="A0A9N9VXW0"/>
<feature type="region of interest" description="Disordered" evidence="1">
    <location>
        <begin position="544"/>
        <end position="608"/>
    </location>
</feature>
<dbReference type="PANTHER" id="PTHR21310:SF13">
    <property type="entry name" value="AMINOGLYCOSIDE PHOSPHOTRANSFERASE DOMAIN-CONTAINING PROTEIN"/>
    <property type="match status" value="1"/>
</dbReference>
<sequence length="608" mass="68809">MPNSISSIESYDSDEPAPLEIDKKLLLACATNILGTVCTSAVPMTRGVNHEIFLLSFEAKGNTHPGLAQAGHRCIARFTRVNSVAATRRDASEVATLRYLKRKTEIPVPEVYYQDLSLHNPVGAPCTLMEYIQGRHLYKLWDALNLVAKKAVLSQIATVVAKFASLRFQSIGSLHDEGIIGPLITSATNIERGPFFSTKEYLLSFVTTDNISSPELIQLFGQIQRELDAFITKTKEDPGLAPPFAMIHADFDGQNMLFTEQPDGLPPKLAGIIDFEYSFTGPLYFLFEYPIFIQDVSWSKELYPINAILRPHFVREILSRLPDEESRRILIACMNSKSYTLNSFQSSFMSIESSENGLIDLAKSYLQCVREGTHPAYTGRLDYTAELYLADGTMSQSTEDRQDIIIPIHPKHVANIVSRIKNHEFRNYLLPQSTQRLWIYETSPLSSIRYIATISHGKRPEEICNPHGLRNDEFDRGDLEGRVKYAYEILKLEKLQIPYSLADLKRNRWLNGAPQKYCFLKPSMRETINTLALELVFTSETLASSDKEPAKVTTPNAIIPKPQSQMKTQQPDRISKKGKRVSLKKQNEKQASLQHWVKRQASTRLDTK</sequence>